<name>A0ABW5VHJ0_9FLAO</name>
<evidence type="ECO:0000313" key="2">
    <source>
        <dbReference type="EMBL" id="MFD2789755.1"/>
    </source>
</evidence>
<feature type="chain" id="PRO_5046244402" evidence="1">
    <location>
        <begin position="21"/>
        <end position="132"/>
    </location>
</feature>
<reference evidence="3" key="1">
    <citation type="journal article" date="2019" name="Int. J. Syst. Evol. Microbiol.">
        <title>The Global Catalogue of Microorganisms (GCM) 10K type strain sequencing project: providing services to taxonomists for standard genome sequencing and annotation.</title>
        <authorList>
            <consortium name="The Broad Institute Genomics Platform"/>
            <consortium name="The Broad Institute Genome Sequencing Center for Infectious Disease"/>
            <person name="Wu L."/>
            <person name="Ma J."/>
        </authorList>
    </citation>
    <scope>NUCLEOTIDE SEQUENCE [LARGE SCALE GENOMIC DNA]</scope>
    <source>
        <strain evidence="3">KCTC 52924</strain>
    </source>
</reference>
<dbReference type="RefSeq" id="WP_251807822.1">
    <property type="nucleotide sequence ID" value="NZ_CP166679.1"/>
</dbReference>
<evidence type="ECO:0000256" key="1">
    <source>
        <dbReference type="SAM" id="SignalP"/>
    </source>
</evidence>
<dbReference type="EMBL" id="JBHUOK010000029">
    <property type="protein sequence ID" value="MFD2789755.1"/>
    <property type="molecule type" value="Genomic_DNA"/>
</dbReference>
<sequence>MSKIFSIALSLLLLFQSLHLDMVNVAQLDDFLTHANFHKQKYGDNLFDFVSKHYGSLKEQHYIEHQEEHKDHEDLPFNHQSCIHSTTAFVLNEDSLMLAKTPHAIDTISGFFYEESYEQIMFTDIFQPPKQV</sequence>
<keyword evidence="1" id="KW-0732">Signal</keyword>
<accession>A0ABW5VHJ0</accession>
<protein>
    <submittedName>
        <fullName evidence="2">Uncharacterized protein</fullName>
    </submittedName>
</protein>
<dbReference type="Proteomes" id="UP001597532">
    <property type="component" value="Unassembled WGS sequence"/>
</dbReference>
<keyword evidence="3" id="KW-1185">Reference proteome</keyword>
<organism evidence="2 3">
    <name type="scientific">Arenibacter antarcticus</name>
    <dbReference type="NCBI Taxonomy" id="2040469"/>
    <lineage>
        <taxon>Bacteria</taxon>
        <taxon>Pseudomonadati</taxon>
        <taxon>Bacteroidota</taxon>
        <taxon>Flavobacteriia</taxon>
        <taxon>Flavobacteriales</taxon>
        <taxon>Flavobacteriaceae</taxon>
        <taxon>Arenibacter</taxon>
    </lineage>
</organism>
<feature type="signal peptide" evidence="1">
    <location>
        <begin position="1"/>
        <end position="20"/>
    </location>
</feature>
<evidence type="ECO:0000313" key="3">
    <source>
        <dbReference type="Proteomes" id="UP001597532"/>
    </source>
</evidence>
<gene>
    <name evidence="2" type="ORF">ACFS1K_08285</name>
</gene>
<comment type="caution">
    <text evidence="2">The sequence shown here is derived from an EMBL/GenBank/DDBJ whole genome shotgun (WGS) entry which is preliminary data.</text>
</comment>
<proteinExistence type="predicted"/>